<proteinExistence type="predicted"/>
<organism evidence="2 3">
    <name type="scientific">Parasedimentitalea marina</name>
    <dbReference type="NCBI Taxonomy" id="2483033"/>
    <lineage>
        <taxon>Bacteria</taxon>
        <taxon>Pseudomonadati</taxon>
        <taxon>Pseudomonadota</taxon>
        <taxon>Alphaproteobacteria</taxon>
        <taxon>Rhodobacterales</taxon>
        <taxon>Paracoccaceae</taxon>
        <taxon>Parasedimentitalea</taxon>
    </lineage>
</organism>
<evidence type="ECO:0000313" key="2">
    <source>
        <dbReference type="EMBL" id="AZV77449.1"/>
    </source>
</evidence>
<dbReference type="OrthoDB" id="7596241at2"/>
<keyword evidence="1" id="KW-0812">Transmembrane</keyword>
<sequence>MVTNTVEAGVRAVPKSDERWAFLVLAVFLAPILAGVIVGGFGFSVWMLQLVFGPPTG</sequence>
<dbReference type="Pfam" id="PF06796">
    <property type="entry name" value="NapE"/>
    <property type="match status" value="1"/>
</dbReference>
<feature type="transmembrane region" description="Helical" evidence="1">
    <location>
        <begin position="20"/>
        <end position="48"/>
    </location>
</feature>
<keyword evidence="1" id="KW-0472">Membrane</keyword>
<keyword evidence="1" id="KW-1133">Transmembrane helix</keyword>
<dbReference type="KEGG" id="sedi:EBB79_05790"/>
<dbReference type="EMBL" id="CP033219">
    <property type="protein sequence ID" value="AZV77449.1"/>
    <property type="molecule type" value="Genomic_DNA"/>
</dbReference>
<evidence type="ECO:0000313" key="3">
    <source>
        <dbReference type="Proteomes" id="UP000283063"/>
    </source>
</evidence>
<gene>
    <name evidence="2" type="ORF">EBB79_05790</name>
</gene>
<protein>
    <submittedName>
        <fullName evidence="2">Nitrate reductase</fullName>
    </submittedName>
</protein>
<name>A0A3T0N0D0_9RHOB</name>
<dbReference type="InterPro" id="IPR010649">
    <property type="entry name" value="NapE_TorE"/>
</dbReference>
<keyword evidence="3" id="KW-1185">Reference proteome</keyword>
<accession>A0A3T0N0D0</accession>
<reference evidence="2 3" key="1">
    <citation type="submission" date="2018-10" db="EMBL/GenBank/DDBJ databases">
        <title>Parasedimentitalea marina sp. nov., a psychrophilic bacterium isolated from deep seawater of the New Britain Trench.</title>
        <authorList>
            <person name="Cao J."/>
        </authorList>
    </citation>
    <scope>NUCLEOTIDE SEQUENCE [LARGE SCALE GENOMIC DNA]</scope>
    <source>
        <strain evidence="2 3">W43</strain>
    </source>
</reference>
<dbReference type="Proteomes" id="UP000283063">
    <property type="component" value="Chromosome"/>
</dbReference>
<evidence type="ECO:0000256" key="1">
    <source>
        <dbReference type="SAM" id="Phobius"/>
    </source>
</evidence>
<dbReference type="AlphaFoldDB" id="A0A3T0N0D0"/>
<dbReference type="RefSeq" id="WP_127748005.1">
    <property type="nucleotide sequence ID" value="NZ_CP033219.1"/>
</dbReference>